<accession>A0A165Y0X6</accession>
<evidence type="ECO:0000313" key="2">
    <source>
        <dbReference type="Proteomes" id="UP000076798"/>
    </source>
</evidence>
<name>A0A165Y0X6_9AGAM</name>
<gene>
    <name evidence="1" type="ORF">SISSUDRAFT_1037523</name>
</gene>
<protein>
    <submittedName>
        <fullName evidence="1">Uncharacterized protein</fullName>
    </submittedName>
</protein>
<dbReference type="AlphaFoldDB" id="A0A165Y0X6"/>
<dbReference type="Proteomes" id="UP000076798">
    <property type="component" value="Unassembled WGS sequence"/>
</dbReference>
<sequence>MCDPELPGPHDEELNFMSRAIVHGIAVYKDNKRAATLEEDFLNALAGCVCLLSEGRHDCVKSILKDADHFTLLVILADHRMRSKNIYELVPVIADGNAVECLRKLTPNIIDRSLYLQLVDLGLDFPPVIEILARLVPLLPSTYIVPREFDLSCLISPLQGRGYSGRFQPPYSPWMFGEYFATTIYYLDHGAFDRLADKGSSRSFFDQILRFDEHDPDLWEDEEENWQFTVKRAKYYLEVLDALRAAAAPSQPGPEEVITELPTSDNWRGLARQRLRLIWHGFRGGMGSFWISGHMRKEDKARSGIEV</sequence>
<proteinExistence type="predicted"/>
<reference evidence="1 2" key="1">
    <citation type="journal article" date="2016" name="Mol. Biol. Evol.">
        <title>Comparative Genomics of Early-Diverging Mushroom-Forming Fungi Provides Insights into the Origins of Lignocellulose Decay Capabilities.</title>
        <authorList>
            <person name="Nagy L.G."/>
            <person name="Riley R."/>
            <person name="Tritt A."/>
            <person name="Adam C."/>
            <person name="Daum C."/>
            <person name="Floudas D."/>
            <person name="Sun H."/>
            <person name="Yadav J.S."/>
            <person name="Pangilinan J."/>
            <person name="Larsson K.H."/>
            <person name="Matsuura K."/>
            <person name="Barry K."/>
            <person name="Labutti K."/>
            <person name="Kuo R."/>
            <person name="Ohm R.A."/>
            <person name="Bhattacharya S.S."/>
            <person name="Shirouzu T."/>
            <person name="Yoshinaga Y."/>
            <person name="Martin F.M."/>
            <person name="Grigoriev I.V."/>
            <person name="Hibbett D.S."/>
        </authorList>
    </citation>
    <scope>NUCLEOTIDE SEQUENCE [LARGE SCALE GENOMIC DNA]</scope>
    <source>
        <strain evidence="1 2">HHB10207 ss-3</strain>
    </source>
</reference>
<keyword evidence="2" id="KW-1185">Reference proteome</keyword>
<dbReference type="EMBL" id="KV428298">
    <property type="protein sequence ID" value="KZT32758.1"/>
    <property type="molecule type" value="Genomic_DNA"/>
</dbReference>
<evidence type="ECO:0000313" key="1">
    <source>
        <dbReference type="EMBL" id="KZT32758.1"/>
    </source>
</evidence>
<organism evidence="1 2">
    <name type="scientific">Sistotremastrum suecicum HHB10207 ss-3</name>
    <dbReference type="NCBI Taxonomy" id="1314776"/>
    <lineage>
        <taxon>Eukaryota</taxon>
        <taxon>Fungi</taxon>
        <taxon>Dikarya</taxon>
        <taxon>Basidiomycota</taxon>
        <taxon>Agaricomycotina</taxon>
        <taxon>Agaricomycetes</taxon>
        <taxon>Sistotremastrales</taxon>
        <taxon>Sistotremastraceae</taxon>
        <taxon>Sistotremastrum</taxon>
    </lineage>
</organism>